<dbReference type="AlphaFoldDB" id="A0A816QA86"/>
<organism evidence="3">
    <name type="scientific">Brassica napus</name>
    <name type="common">Rape</name>
    <dbReference type="NCBI Taxonomy" id="3708"/>
    <lineage>
        <taxon>Eukaryota</taxon>
        <taxon>Viridiplantae</taxon>
        <taxon>Streptophyta</taxon>
        <taxon>Embryophyta</taxon>
        <taxon>Tracheophyta</taxon>
        <taxon>Spermatophyta</taxon>
        <taxon>Magnoliopsida</taxon>
        <taxon>eudicotyledons</taxon>
        <taxon>Gunneridae</taxon>
        <taxon>Pentapetalae</taxon>
        <taxon>rosids</taxon>
        <taxon>malvids</taxon>
        <taxon>Brassicales</taxon>
        <taxon>Brassicaceae</taxon>
        <taxon>Brassiceae</taxon>
        <taxon>Brassica</taxon>
    </lineage>
</organism>
<proteinExistence type="predicted"/>
<accession>A0A816QA86</accession>
<sequence>MPQLVYTKDGLGMKGRLQIKRNLAKKQSRSRSFEKSSKDQINYEMSSMRFHKGE</sequence>
<evidence type="ECO:0000313" key="2">
    <source>
        <dbReference type="EMBL" id="CAF1828317.1"/>
    </source>
</evidence>
<name>A0A816QA86_BRANA</name>
<dbReference type="Proteomes" id="UP001295469">
    <property type="component" value="Chromosome C04"/>
</dbReference>
<feature type="region of interest" description="Disordered" evidence="1">
    <location>
        <begin position="19"/>
        <end position="54"/>
    </location>
</feature>
<reference evidence="3" key="1">
    <citation type="submission" date="2021-01" db="EMBL/GenBank/DDBJ databases">
        <authorList>
            <consortium name="Genoscope - CEA"/>
            <person name="William W."/>
        </authorList>
    </citation>
    <scope>NUCLEOTIDE SEQUENCE</scope>
</reference>
<evidence type="ECO:0000313" key="3">
    <source>
        <dbReference type="EMBL" id="CAF2058811.1"/>
    </source>
</evidence>
<gene>
    <name evidence="2" type="ORF">DARMORV10_C04P20560.1</name>
    <name evidence="3" type="ORF">DARMORV10_C06P22810.1</name>
</gene>
<feature type="compositionally biased region" description="Basic residues" evidence="1">
    <location>
        <begin position="19"/>
        <end position="29"/>
    </location>
</feature>
<evidence type="ECO:0000256" key="1">
    <source>
        <dbReference type="SAM" id="MobiDB-lite"/>
    </source>
</evidence>
<protein>
    <submittedName>
        <fullName evidence="3">(rape) hypothetical protein</fullName>
    </submittedName>
</protein>
<dbReference type="Proteomes" id="UP001295469">
    <property type="component" value="Chromosome C06"/>
</dbReference>
<dbReference type="EMBL" id="HG994368">
    <property type="protein sequence ID" value="CAF1828317.1"/>
    <property type="molecule type" value="Genomic_DNA"/>
</dbReference>
<dbReference type="EMBL" id="HG994370">
    <property type="protein sequence ID" value="CAF2058811.1"/>
    <property type="molecule type" value="Genomic_DNA"/>
</dbReference>